<sequence length="116" mass="10841">MAALQARVTEVVVAFVTRRSAGPVGGSEPGGGEVGGSDGGVGLGGVGLGGVGLGGVGLAGGGLGVGVVAAPAGTAVSTAPAARSIAADQARGRSRDMPTTLPKPSKRVNVRTGQPT</sequence>
<organism evidence="2 3">
    <name type="scientific">Paractinoplanes rishiriensis</name>
    <dbReference type="NCBI Taxonomy" id="1050105"/>
    <lineage>
        <taxon>Bacteria</taxon>
        <taxon>Bacillati</taxon>
        <taxon>Actinomycetota</taxon>
        <taxon>Actinomycetes</taxon>
        <taxon>Micromonosporales</taxon>
        <taxon>Micromonosporaceae</taxon>
        <taxon>Paractinoplanes</taxon>
    </lineage>
</organism>
<protein>
    <submittedName>
        <fullName evidence="2">Uncharacterized protein</fullName>
    </submittedName>
</protein>
<evidence type="ECO:0000256" key="1">
    <source>
        <dbReference type="SAM" id="MobiDB-lite"/>
    </source>
</evidence>
<name>A0A919K6W7_9ACTN</name>
<comment type="caution">
    <text evidence="2">The sequence shown here is derived from an EMBL/GenBank/DDBJ whole genome shotgun (WGS) entry which is preliminary data.</text>
</comment>
<evidence type="ECO:0000313" key="3">
    <source>
        <dbReference type="Proteomes" id="UP000636960"/>
    </source>
</evidence>
<dbReference type="AlphaFoldDB" id="A0A919K6W7"/>
<reference evidence="2" key="1">
    <citation type="submission" date="2021-01" db="EMBL/GenBank/DDBJ databases">
        <title>Whole genome shotgun sequence of Actinoplanes rishiriensis NBRC 108556.</title>
        <authorList>
            <person name="Komaki H."/>
            <person name="Tamura T."/>
        </authorList>
    </citation>
    <scope>NUCLEOTIDE SEQUENCE</scope>
    <source>
        <strain evidence="2">NBRC 108556</strain>
    </source>
</reference>
<feature type="region of interest" description="Disordered" evidence="1">
    <location>
        <begin position="78"/>
        <end position="116"/>
    </location>
</feature>
<dbReference type="EMBL" id="BOMV01000089">
    <property type="protein sequence ID" value="GIF00755.1"/>
    <property type="molecule type" value="Genomic_DNA"/>
</dbReference>
<accession>A0A919K6W7</accession>
<keyword evidence="3" id="KW-1185">Reference proteome</keyword>
<proteinExistence type="predicted"/>
<gene>
    <name evidence="2" type="ORF">Ari01nite_82190</name>
</gene>
<dbReference type="Proteomes" id="UP000636960">
    <property type="component" value="Unassembled WGS sequence"/>
</dbReference>
<evidence type="ECO:0000313" key="2">
    <source>
        <dbReference type="EMBL" id="GIF00755.1"/>
    </source>
</evidence>